<dbReference type="InterPro" id="IPR037401">
    <property type="entry name" value="SnoaL-like"/>
</dbReference>
<feature type="domain" description="SnoaL-like" evidence="1">
    <location>
        <begin position="20"/>
        <end position="132"/>
    </location>
</feature>
<dbReference type="Gene3D" id="3.10.450.50">
    <property type="match status" value="1"/>
</dbReference>
<dbReference type="PANTHER" id="PTHR34957:SF1">
    <property type="entry name" value="NUCLEAR TRANSPORT FACTOR 2 (NTF2) FAMILY PROTEIN"/>
    <property type="match status" value="1"/>
</dbReference>
<accession>A0A318H3S1</accession>
<sequence>MPRQKPLQASLMATPDDTEAQFYEALQRADLEQVMAVWADDEEIACISPGGPRQIGAAAIRGGFEEIFAQGGVNVRVVQVRRVVVGGCAVHHVLEEVRVPTEQGTHAGYVVATNLYAKTTQGWKLLVHHASPGGPAELLEFRDPSAIFH</sequence>
<protein>
    <submittedName>
        <fullName evidence="2">Uncharacterized protein (TIGR02246 family)</fullName>
    </submittedName>
</protein>
<name>A0A318H3S1_9BURK</name>
<keyword evidence="3" id="KW-1185">Reference proteome</keyword>
<gene>
    <name evidence="2" type="ORF">C7444_10664</name>
</gene>
<evidence type="ECO:0000259" key="1">
    <source>
        <dbReference type="Pfam" id="PF13474"/>
    </source>
</evidence>
<evidence type="ECO:0000313" key="2">
    <source>
        <dbReference type="EMBL" id="PXW96546.1"/>
    </source>
</evidence>
<reference evidence="2 3" key="1">
    <citation type="submission" date="2018-05" db="EMBL/GenBank/DDBJ databases">
        <title>Genomic Encyclopedia of Type Strains, Phase IV (KMG-IV): sequencing the most valuable type-strain genomes for metagenomic binning, comparative biology and taxonomic classification.</title>
        <authorList>
            <person name="Goeker M."/>
        </authorList>
    </citation>
    <scope>NUCLEOTIDE SEQUENCE [LARGE SCALE GENOMIC DNA]</scope>
    <source>
        <strain evidence="2 3">DSM 566</strain>
    </source>
</reference>
<dbReference type="SUPFAM" id="SSF54427">
    <property type="entry name" value="NTF2-like"/>
    <property type="match status" value="1"/>
</dbReference>
<organism evidence="2 3">
    <name type="scientific">Sphaerotilus hippei</name>
    <dbReference type="NCBI Taxonomy" id="744406"/>
    <lineage>
        <taxon>Bacteria</taxon>
        <taxon>Pseudomonadati</taxon>
        <taxon>Pseudomonadota</taxon>
        <taxon>Betaproteobacteria</taxon>
        <taxon>Burkholderiales</taxon>
        <taxon>Sphaerotilaceae</taxon>
        <taxon>Sphaerotilus</taxon>
    </lineage>
</organism>
<dbReference type="AlphaFoldDB" id="A0A318H3S1"/>
<dbReference type="Proteomes" id="UP000247811">
    <property type="component" value="Unassembled WGS sequence"/>
</dbReference>
<evidence type="ECO:0000313" key="3">
    <source>
        <dbReference type="Proteomes" id="UP000247811"/>
    </source>
</evidence>
<dbReference type="Pfam" id="PF13474">
    <property type="entry name" value="SnoaL_3"/>
    <property type="match status" value="1"/>
</dbReference>
<dbReference type="EMBL" id="QJJS01000006">
    <property type="protein sequence ID" value="PXW96546.1"/>
    <property type="molecule type" value="Genomic_DNA"/>
</dbReference>
<dbReference type="PANTHER" id="PTHR34957">
    <property type="entry name" value="NUCLEAR TRANSPORT FACTOR 2 (NTF2) FAMILY PROTEIN"/>
    <property type="match status" value="1"/>
</dbReference>
<comment type="caution">
    <text evidence="2">The sequence shown here is derived from an EMBL/GenBank/DDBJ whole genome shotgun (WGS) entry which is preliminary data.</text>
</comment>
<dbReference type="InterPro" id="IPR032710">
    <property type="entry name" value="NTF2-like_dom_sf"/>
</dbReference>
<proteinExistence type="predicted"/>